<dbReference type="SUPFAM" id="SSF49777">
    <property type="entry name" value="PEBP-like"/>
    <property type="match status" value="1"/>
</dbReference>
<reference evidence="1" key="1">
    <citation type="submission" date="2020-12" db="EMBL/GenBank/DDBJ databases">
        <title>Metabolic potential, ecology and presence of endohyphal bacteria is reflected in genomic diversity of Mucoromycotina.</title>
        <authorList>
            <person name="Muszewska A."/>
            <person name="Okrasinska A."/>
            <person name="Steczkiewicz K."/>
            <person name="Drgas O."/>
            <person name="Orlowska M."/>
            <person name="Perlinska-Lenart U."/>
            <person name="Aleksandrzak-Piekarczyk T."/>
            <person name="Szatraj K."/>
            <person name="Zielenkiewicz U."/>
            <person name="Pilsyk S."/>
            <person name="Malc E."/>
            <person name="Mieczkowski P."/>
            <person name="Kruszewska J.S."/>
            <person name="Biernat P."/>
            <person name="Pawlowska J."/>
        </authorList>
    </citation>
    <scope>NUCLEOTIDE SEQUENCE</scope>
    <source>
        <strain evidence="1">WA0000067209</strain>
    </source>
</reference>
<dbReference type="AlphaFoldDB" id="A0A8H7PF07"/>
<proteinExistence type="predicted"/>
<sequence>MPSFGQRFEAFLGNLLSSQKGRDAGLFSTQPAFKDKEPTITINSVIGPSGSTMTKEYAADGEDKFPDLSWDAVPNTAGYVLVIEDPDAPLWFPPIHGLFYDLAPDNTTVKQSDLEAADTKKKTLKSGAYKYGKNIRGNVYGGPKPVLNHGNHRYFYQLVALKRPMKNLSAFATREEILNDLADDNILAWGVWLGNYERKLE</sequence>
<dbReference type="PANTHER" id="PTHR30289:SF1">
    <property type="entry name" value="PEBP (PHOSPHATIDYLETHANOLAMINE-BINDING PROTEIN) FAMILY PROTEIN"/>
    <property type="match status" value="1"/>
</dbReference>
<protein>
    <recommendedName>
        <fullName evidence="3">Phosphatidylethanolamine-binding protein</fullName>
    </recommendedName>
</protein>
<dbReference type="PANTHER" id="PTHR30289">
    <property type="entry name" value="UNCHARACTERIZED PROTEIN YBCL-RELATED"/>
    <property type="match status" value="1"/>
</dbReference>
<dbReference type="Pfam" id="PF01161">
    <property type="entry name" value="PBP"/>
    <property type="match status" value="1"/>
</dbReference>
<evidence type="ECO:0000313" key="1">
    <source>
        <dbReference type="EMBL" id="KAG2172727.1"/>
    </source>
</evidence>
<comment type="caution">
    <text evidence="1">The sequence shown here is derived from an EMBL/GenBank/DDBJ whole genome shotgun (WGS) entry which is preliminary data.</text>
</comment>
<dbReference type="InterPro" id="IPR049556">
    <property type="entry name" value="PhiB"/>
</dbReference>
<dbReference type="EMBL" id="JAEPQZ010000016">
    <property type="protein sequence ID" value="KAG2172727.1"/>
    <property type="molecule type" value="Genomic_DNA"/>
</dbReference>
<dbReference type="Proteomes" id="UP000654370">
    <property type="component" value="Unassembled WGS sequence"/>
</dbReference>
<dbReference type="InterPro" id="IPR008914">
    <property type="entry name" value="PEBP"/>
</dbReference>
<evidence type="ECO:0000313" key="2">
    <source>
        <dbReference type="Proteomes" id="UP000654370"/>
    </source>
</evidence>
<dbReference type="InterPro" id="IPR036610">
    <property type="entry name" value="PEBP-like_sf"/>
</dbReference>
<accession>A0A8H7PF07</accession>
<organism evidence="1 2">
    <name type="scientific">Mortierella isabellina</name>
    <name type="common">Filamentous fungus</name>
    <name type="synonym">Umbelopsis isabellina</name>
    <dbReference type="NCBI Taxonomy" id="91625"/>
    <lineage>
        <taxon>Eukaryota</taxon>
        <taxon>Fungi</taxon>
        <taxon>Fungi incertae sedis</taxon>
        <taxon>Mucoromycota</taxon>
        <taxon>Mucoromycotina</taxon>
        <taxon>Umbelopsidomycetes</taxon>
        <taxon>Umbelopsidales</taxon>
        <taxon>Umbelopsidaceae</taxon>
        <taxon>Umbelopsis</taxon>
    </lineage>
</organism>
<dbReference type="Gene3D" id="3.90.280.10">
    <property type="entry name" value="PEBP-like"/>
    <property type="match status" value="1"/>
</dbReference>
<gene>
    <name evidence="1" type="ORF">INT43_000074</name>
</gene>
<name>A0A8H7PF07_MORIS</name>
<evidence type="ECO:0008006" key="3">
    <source>
        <dbReference type="Google" id="ProtNLM"/>
    </source>
</evidence>
<keyword evidence="2" id="KW-1185">Reference proteome</keyword>
<dbReference type="OrthoDB" id="10251855at2759"/>
<dbReference type="CDD" id="cd00457">
    <property type="entry name" value="PEBP"/>
    <property type="match status" value="1"/>
</dbReference>